<sequence length="193" mass="21995">MTKKTEKDYSLSLKKKPLYIRLQFMGDIPSEIIAKKLRKSVQRTFNAGELHVLFSTRPMVIPRLKNEVPRLATSNCIYQFNCACGASYIGRFSRNLIFRAREHLPAWLSKGVVKTINSSILEHLVQTGHKASVDESFSILYRAPNKLPKTSKHLRLQTAEAIAIRPKQPVLCIQKKEVQPLLLPWPSVETINS</sequence>
<evidence type="ECO:0000313" key="2">
    <source>
        <dbReference type="WBParaSite" id="TREG1_18320.1"/>
    </source>
</evidence>
<dbReference type="AlphaFoldDB" id="A0AA85JDE3"/>
<reference evidence="1" key="1">
    <citation type="submission" date="2022-06" db="EMBL/GenBank/DDBJ databases">
        <authorList>
            <person name="Berger JAMES D."/>
            <person name="Berger JAMES D."/>
        </authorList>
    </citation>
    <scope>NUCLEOTIDE SEQUENCE [LARGE SCALE GENOMIC DNA]</scope>
</reference>
<organism evidence="1 2">
    <name type="scientific">Trichobilharzia regenti</name>
    <name type="common">Nasal bird schistosome</name>
    <dbReference type="NCBI Taxonomy" id="157069"/>
    <lineage>
        <taxon>Eukaryota</taxon>
        <taxon>Metazoa</taxon>
        <taxon>Spiralia</taxon>
        <taxon>Lophotrochozoa</taxon>
        <taxon>Platyhelminthes</taxon>
        <taxon>Trematoda</taxon>
        <taxon>Digenea</taxon>
        <taxon>Strigeidida</taxon>
        <taxon>Schistosomatoidea</taxon>
        <taxon>Schistosomatidae</taxon>
        <taxon>Trichobilharzia</taxon>
    </lineage>
</organism>
<keyword evidence="1" id="KW-1185">Reference proteome</keyword>
<protein>
    <submittedName>
        <fullName evidence="2">Uncharacterized protein</fullName>
    </submittedName>
</protein>
<name>A0AA85JDE3_TRIRE</name>
<dbReference type="WBParaSite" id="TREG1_18320.1">
    <property type="protein sequence ID" value="TREG1_18320.1"/>
    <property type="gene ID" value="TREG1_18320"/>
</dbReference>
<proteinExistence type="predicted"/>
<evidence type="ECO:0000313" key="1">
    <source>
        <dbReference type="Proteomes" id="UP000050795"/>
    </source>
</evidence>
<reference evidence="2" key="2">
    <citation type="submission" date="2023-11" db="UniProtKB">
        <authorList>
            <consortium name="WormBaseParasite"/>
        </authorList>
    </citation>
    <scope>IDENTIFICATION</scope>
</reference>
<dbReference type="Proteomes" id="UP000050795">
    <property type="component" value="Unassembled WGS sequence"/>
</dbReference>
<accession>A0AA85JDE3</accession>